<dbReference type="InterPro" id="IPR022742">
    <property type="entry name" value="Hydrolase_4"/>
</dbReference>
<dbReference type="InterPro" id="IPR052920">
    <property type="entry name" value="DNA-binding_regulatory"/>
</dbReference>
<name>A0A429ZXA2_9ENTE</name>
<organism evidence="2 3">
    <name type="scientific">Vagococcus vulneris</name>
    <dbReference type="NCBI Taxonomy" id="1977869"/>
    <lineage>
        <taxon>Bacteria</taxon>
        <taxon>Bacillati</taxon>
        <taxon>Bacillota</taxon>
        <taxon>Bacilli</taxon>
        <taxon>Lactobacillales</taxon>
        <taxon>Enterococcaceae</taxon>
        <taxon>Vagococcus</taxon>
    </lineage>
</organism>
<dbReference type="EMBL" id="NGJS01000010">
    <property type="protein sequence ID" value="RST98445.1"/>
    <property type="molecule type" value="Genomic_DNA"/>
</dbReference>
<dbReference type="RefSeq" id="WP_125984223.1">
    <property type="nucleotide sequence ID" value="NZ_NGJS01000010.1"/>
</dbReference>
<protein>
    <submittedName>
        <fullName evidence="2">Alpha/beta hydrolase</fullName>
    </submittedName>
</protein>
<keyword evidence="3" id="KW-1185">Reference proteome</keyword>
<keyword evidence="2" id="KW-0378">Hydrolase</keyword>
<dbReference type="OrthoDB" id="9776685at2"/>
<gene>
    <name evidence="2" type="ORF">CBF37_07995</name>
</gene>
<evidence type="ECO:0000313" key="2">
    <source>
        <dbReference type="EMBL" id="RST98445.1"/>
    </source>
</evidence>
<dbReference type="Proteomes" id="UP000287857">
    <property type="component" value="Unassembled WGS sequence"/>
</dbReference>
<evidence type="ECO:0000313" key="3">
    <source>
        <dbReference type="Proteomes" id="UP000287857"/>
    </source>
</evidence>
<proteinExistence type="predicted"/>
<evidence type="ECO:0000259" key="1">
    <source>
        <dbReference type="Pfam" id="PF12146"/>
    </source>
</evidence>
<dbReference type="InterPro" id="IPR029058">
    <property type="entry name" value="AB_hydrolase_fold"/>
</dbReference>
<dbReference type="AlphaFoldDB" id="A0A429ZXA2"/>
<accession>A0A429ZXA2</accession>
<dbReference type="SUPFAM" id="SSF53474">
    <property type="entry name" value="alpha/beta-Hydrolases"/>
    <property type="match status" value="1"/>
</dbReference>
<dbReference type="Gene3D" id="3.40.50.1820">
    <property type="entry name" value="alpha/beta hydrolase"/>
    <property type="match status" value="1"/>
</dbReference>
<feature type="domain" description="Serine aminopeptidase S33" evidence="1">
    <location>
        <begin position="89"/>
        <end position="191"/>
    </location>
</feature>
<sequence length="312" mass="35480">MKLWGNFMKKVCFILVVIVLIGVIGSLGYATNYLFNYAVVSGEKDFLDKPNKEKQKKEWDFSKGKTNKTEIESNDGLTLRTTWVNQTKKTNKVVIAAHGYMQSAEKMGAYTKIFYDLGFDVLVPDNRAHGKSEGKYVGFGWLDRLDYLRWIDEVIKKKGNDVEIVLFGESMGAAAVMMVSGEKLPPQVKVIIEDCGYASVSEELTFQLKDLFNLPAFPLIPLTSFYTKLRAGYSFYEADAVKQLQKNRLPVLFIHGDSDKFVPTSMVYELYDATKGSKKMKVFKGSGHAESVKDYPKEYQETIQKFLNEYLN</sequence>
<dbReference type="Pfam" id="PF12146">
    <property type="entry name" value="Hydrolase_4"/>
    <property type="match status" value="1"/>
</dbReference>
<dbReference type="PANTHER" id="PTHR43358:SF4">
    <property type="entry name" value="ALPHA_BETA HYDROLASE FOLD-1 DOMAIN-CONTAINING PROTEIN"/>
    <property type="match status" value="1"/>
</dbReference>
<dbReference type="GO" id="GO:0016787">
    <property type="term" value="F:hydrolase activity"/>
    <property type="evidence" value="ECO:0007669"/>
    <property type="project" value="UniProtKB-KW"/>
</dbReference>
<reference evidence="2 3" key="1">
    <citation type="submission" date="2017-05" db="EMBL/GenBank/DDBJ databases">
        <title>Vagococcus spp. assemblies.</title>
        <authorList>
            <person name="Gulvik C.A."/>
        </authorList>
    </citation>
    <scope>NUCLEOTIDE SEQUENCE [LARGE SCALE GENOMIC DNA]</scope>
    <source>
        <strain evidence="2 3">SS1995</strain>
    </source>
</reference>
<comment type="caution">
    <text evidence="2">The sequence shown here is derived from an EMBL/GenBank/DDBJ whole genome shotgun (WGS) entry which is preliminary data.</text>
</comment>
<dbReference type="PANTHER" id="PTHR43358">
    <property type="entry name" value="ALPHA/BETA-HYDROLASE"/>
    <property type="match status" value="1"/>
</dbReference>